<dbReference type="PANTHER" id="PTHR33529">
    <property type="entry name" value="SLR0882 PROTEIN-RELATED"/>
    <property type="match status" value="1"/>
</dbReference>
<feature type="transmembrane region" description="Helical" evidence="6">
    <location>
        <begin position="12"/>
        <end position="29"/>
    </location>
</feature>
<accession>A0ABY1NDM8</accession>
<evidence type="ECO:0000313" key="7">
    <source>
        <dbReference type="EMBL" id="SMP07174.1"/>
    </source>
</evidence>
<keyword evidence="2" id="KW-1003">Cell membrane</keyword>
<evidence type="ECO:0000313" key="8">
    <source>
        <dbReference type="Proteomes" id="UP001157911"/>
    </source>
</evidence>
<dbReference type="EMBL" id="FXUB01000001">
    <property type="protein sequence ID" value="SMP07174.1"/>
    <property type="molecule type" value="Genomic_DNA"/>
</dbReference>
<dbReference type="PANTHER" id="PTHR33529:SF6">
    <property type="entry name" value="YJGP_YJGQ FAMILY PERMEASE"/>
    <property type="match status" value="1"/>
</dbReference>
<feature type="transmembrane region" description="Helical" evidence="6">
    <location>
        <begin position="322"/>
        <end position="343"/>
    </location>
</feature>
<evidence type="ECO:0000256" key="1">
    <source>
        <dbReference type="ARBA" id="ARBA00004651"/>
    </source>
</evidence>
<comment type="subcellular location">
    <subcellularLocation>
        <location evidence="1">Cell membrane</location>
        <topology evidence="1">Multi-pass membrane protein</topology>
    </subcellularLocation>
</comment>
<protein>
    <submittedName>
        <fullName evidence="7">Lipopolysaccharide export system permease protein</fullName>
    </submittedName>
</protein>
<name>A0ABY1NDM8_9BACT</name>
<dbReference type="RefSeq" id="WP_283399956.1">
    <property type="nucleotide sequence ID" value="NZ_FXUB01000001.1"/>
</dbReference>
<organism evidence="7 8">
    <name type="scientific">Desulfurobacterium pacificum</name>
    <dbReference type="NCBI Taxonomy" id="240166"/>
    <lineage>
        <taxon>Bacteria</taxon>
        <taxon>Pseudomonadati</taxon>
        <taxon>Aquificota</taxon>
        <taxon>Aquificia</taxon>
        <taxon>Desulfurobacteriales</taxon>
        <taxon>Desulfurobacteriaceae</taxon>
        <taxon>Desulfurobacterium</taxon>
    </lineage>
</organism>
<dbReference type="Proteomes" id="UP001157911">
    <property type="component" value="Unassembled WGS sequence"/>
</dbReference>
<keyword evidence="5 6" id="KW-0472">Membrane</keyword>
<evidence type="ECO:0000256" key="5">
    <source>
        <dbReference type="ARBA" id="ARBA00023136"/>
    </source>
</evidence>
<comment type="caution">
    <text evidence="7">The sequence shown here is derived from an EMBL/GenBank/DDBJ whole genome shotgun (WGS) entry which is preliminary data.</text>
</comment>
<evidence type="ECO:0000256" key="2">
    <source>
        <dbReference type="ARBA" id="ARBA00022475"/>
    </source>
</evidence>
<sequence>MKILHKYIYFELLKTFFLTLGLFVFVILMDRASSIAETVLGQGISLLDFLSVLIKGVPAFLGITIPMAFVLSVLITFIQMGSNNELIAMKSCGISLKKISVPVVWVGIFLSLASFYITMFVMPESNVAMKKQIEQLLKKKITMSISEKNFSSNFPGITFYTEKLYPQKGYLEDFMVSLQKKDKLITIFAKRGLLRTVKDSVFLDIQNGVAHFLDWKKPESLKVLNFKNYTVKLYTFSEKEQFQAVKYKTLIQLLKRNDLEAKVEFFKRLTVSLSPLIVGILAFAIAVLIPRGSMGVGVLISLVIIVVYYVLYTFAKKTALKLGIPLLPLIPDLLFGILAVYFYKQAINEKLKLDIGGRW</sequence>
<evidence type="ECO:0000256" key="4">
    <source>
        <dbReference type="ARBA" id="ARBA00022989"/>
    </source>
</evidence>
<feature type="transmembrane region" description="Helical" evidence="6">
    <location>
        <begin position="269"/>
        <end position="289"/>
    </location>
</feature>
<evidence type="ECO:0000256" key="6">
    <source>
        <dbReference type="SAM" id="Phobius"/>
    </source>
</evidence>
<dbReference type="InterPro" id="IPR005495">
    <property type="entry name" value="LptG/LptF_permease"/>
</dbReference>
<evidence type="ECO:0000256" key="3">
    <source>
        <dbReference type="ARBA" id="ARBA00022692"/>
    </source>
</evidence>
<feature type="transmembrane region" description="Helical" evidence="6">
    <location>
        <begin position="295"/>
        <end position="315"/>
    </location>
</feature>
<reference evidence="7 8" key="1">
    <citation type="submission" date="2017-05" db="EMBL/GenBank/DDBJ databases">
        <authorList>
            <person name="Varghese N."/>
            <person name="Submissions S."/>
        </authorList>
    </citation>
    <scope>NUCLEOTIDE SEQUENCE [LARGE SCALE GENOMIC DNA]</scope>
    <source>
        <strain evidence="7 8">DSM 15522</strain>
    </source>
</reference>
<keyword evidence="4 6" id="KW-1133">Transmembrane helix</keyword>
<gene>
    <name evidence="7" type="ORF">SAMN06265339_0450</name>
</gene>
<proteinExistence type="predicted"/>
<keyword evidence="8" id="KW-1185">Reference proteome</keyword>
<keyword evidence="3 6" id="KW-0812">Transmembrane</keyword>
<dbReference type="Pfam" id="PF03739">
    <property type="entry name" value="LptF_LptG"/>
    <property type="match status" value="1"/>
</dbReference>
<feature type="transmembrane region" description="Helical" evidence="6">
    <location>
        <begin position="99"/>
        <end position="122"/>
    </location>
</feature>
<feature type="transmembrane region" description="Helical" evidence="6">
    <location>
        <begin position="60"/>
        <end position="79"/>
    </location>
</feature>